<evidence type="ECO:0000256" key="7">
    <source>
        <dbReference type="HAMAP-Rule" id="MF_02040"/>
    </source>
</evidence>
<dbReference type="SUPFAM" id="SSF52540">
    <property type="entry name" value="P-loop containing nucleoside triphosphate hydrolases"/>
    <property type="match status" value="1"/>
</dbReference>
<dbReference type="CDD" id="cd02037">
    <property type="entry name" value="Mrp_NBP35"/>
    <property type="match status" value="1"/>
</dbReference>
<dbReference type="GO" id="GO:0140663">
    <property type="term" value="F:ATP-dependent FeS chaperone activity"/>
    <property type="evidence" value="ECO:0007669"/>
    <property type="project" value="InterPro"/>
</dbReference>
<dbReference type="GO" id="GO:0016226">
    <property type="term" value="P:iron-sulfur cluster assembly"/>
    <property type="evidence" value="ECO:0007669"/>
    <property type="project" value="InterPro"/>
</dbReference>
<keyword evidence="9" id="KW-1185">Reference proteome</keyword>
<dbReference type="HAMAP" id="MF_02040">
    <property type="entry name" value="Mrp_NBP35"/>
    <property type="match status" value="1"/>
</dbReference>
<dbReference type="GO" id="GO:0005524">
    <property type="term" value="F:ATP binding"/>
    <property type="evidence" value="ECO:0007669"/>
    <property type="project" value="UniProtKB-UniRule"/>
</dbReference>
<dbReference type="GO" id="GO:0005829">
    <property type="term" value="C:cytosol"/>
    <property type="evidence" value="ECO:0007669"/>
    <property type="project" value="TreeGrafter"/>
</dbReference>
<keyword evidence="1 7" id="KW-0479">Metal-binding</keyword>
<evidence type="ECO:0000256" key="5">
    <source>
        <dbReference type="ARBA" id="ARBA00023014"/>
    </source>
</evidence>
<protein>
    <recommendedName>
        <fullName evidence="7">Iron-sulfur cluster carrier protein</fullName>
    </recommendedName>
</protein>
<evidence type="ECO:0000313" key="9">
    <source>
        <dbReference type="Proteomes" id="UP000092544"/>
    </source>
</evidence>
<dbReference type="Pfam" id="PF10609">
    <property type="entry name" value="ParA"/>
    <property type="match status" value="1"/>
</dbReference>
<keyword evidence="5 7" id="KW-0411">Iron-sulfur</keyword>
<dbReference type="InterPro" id="IPR033756">
    <property type="entry name" value="YlxH/NBP35"/>
</dbReference>
<keyword evidence="7" id="KW-0378">Hydrolase</keyword>
<accession>A0A1A8TRI3</accession>
<dbReference type="AlphaFoldDB" id="A0A1A8TRI3"/>
<name>A0A1A8TRI3_9GAMM</name>
<dbReference type="Proteomes" id="UP000092544">
    <property type="component" value="Unassembled WGS sequence"/>
</dbReference>
<evidence type="ECO:0000256" key="1">
    <source>
        <dbReference type="ARBA" id="ARBA00022723"/>
    </source>
</evidence>
<dbReference type="GO" id="GO:0046872">
    <property type="term" value="F:metal ion binding"/>
    <property type="evidence" value="ECO:0007669"/>
    <property type="project" value="UniProtKB-KW"/>
</dbReference>
<dbReference type="GO" id="GO:0016887">
    <property type="term" value="F:ATP hydrolysis activity"/>
    <property type="evidence" value="ECO:0007669"/>
    <property type="project" value="UniProtKB-UniRule"/>
</dbReference>
<dbReference type="InterPro" id="IPR027417">
    <property type="entry name" value="P-loop_NTPase"/>
</dbReference>
<feature type="binding site" evidence="7">
    <location>
        <begin position="113"/>
        <end position="120"/>
    </location>
    <ligand>
        <name>ATP</name>
        <dbReference type="ChEBI" id="CHEBI:30616"/>
    </ligand>
</feature>
<comment type="subunit">
    <text evidence="7">Homodimer.</text>
</comment>
<keyword evidence="3 7" id="KW-0067">ATP-binding</keyword>
<dbReference type="NCBIfam" id="NF008669">
    <property type="entry name" value="PRK11670.1"/>
    <property type="match status" value="1"/>
</dbReference>
<dbReference type="FunFam" id="3.40.50.300:FF:000418">
    <property type="entry name" value="Iron-sulfur cluster carrier protein"/>
    <property type="match status" value="1"/>
</dbReference>
<keyword evidence="2 7" id="KW-0547">Nucleotide-binding</keyword>
<evidence type="ECO:0000256" key="6">
    <source>
        <dbReference type="ARBA" id="ARBA00024036"/>
    </source>
</evidence>
<proteinExistence type="inferred from homology"/>
<evidence type="ECO:0000256" key="2">
    <source>
        <dbReference type="ARBA" id="ARBA00022741"/>
    </source>
</evidence>
<dbReference type="STRING" id="1792290.MSP8886_03820"/>
<keyword evidence="4 7" id="KW-0408">Iron</keyword>
<dbReference type="EMBL" id="FLOB01000014">
    <property type="protein sequence ID" value="SBS36718.1"/>
    <property type="molecule type" value="Genomic_DNA"/>
</dbReference>
<evidence type="ECO:0000313" key="8">
    <source>
        <dbReference type="EMBL" id="SBS36718.1"/>
    </source>
</evidence>
<dbReference type="GO" id="GO:0051539">
    <property type="term" value="F:4 iron, 4 sulfur cluster binding"/>
    <property type="evidence" value="ECO:0007669"/>
    <property type="project" value="TreeGrafter"/>
</dbReference>
<organism evidence="8 9">
    <name type="scientific">Marinomonas spartinae</name>
    <dbReference type="NCBI Taxonomy" id="1792290"/>
    <lineage>
        <taxon>Bacteria</taxon>
        <taxon>Pseudomonadati</taxon>
        <taxon>Pseudomonadota</taxon>
        <taxon>Gammaproteobacteria</taxon>
        <taxon>Oceanospirillales</taxon>
        <taxon>Oceanospirillaceae</taxon>
        <taxon>Marinomonas</taxon>
    </lineage>
</organism>
<dbReference type="RefSeq" id="WP_245659148.1">
    <property type="nucleotide sequence ID" value="NZ_FLOB01000014.1"/>
</dbReference>
<reference evidence="8 9" key="1">
    <citation type="submission" date="2016-06" db="EMBL/GenBank/DDBJ databases">
        <authorList>
            <person name="Kjaerup R.B."/>
            <person name="Dalgaard T.S."/>
            <person name="Juul-Madsen H.R."/>
        </authorList>
    </citation>
    <scope>NUCLEOTIDE SEQUENCE [LARGE SCALE GENOMIC DNA]</scope>
    <source>
        <strain evidence="8 9">CECT 8886</strain>
    </source>
</reference>
<dbReference type="PANTHER" id="PTHR42961:SF2">
    <property type="entry name" value="IRON-SULFUR PROTEIN NUBPL"/>
    <property type="match status" value="1"/>
</dbReference>
<gene>
    <name evidence="8" type="primary">minD_2</name>
    <name evidence="8" type="ORF">MSP8886_03820</name>
</gene>
<dbReference type="PANTHER" id="PTHR42961">
    <property type="entry name" value="IRON-SULFUR PROTEIN NUBPL"/>
    <property type="match status" value="1"/>
</dbReference>
<sequence length="370" mass="39834">MTTQTHTDDHQPKQRLLDSQIQSHLESLIDENNGHAYGGVWTIKTDAERIMLTLHLGYPAEQEKASLEARIKRELNDSRDVLLEIDCQVERHATQGNITGLQGVKNIIAVASGKGGVGKSTTTVNLALAMAREGARVGILDADIYGPSQGMMMGFADGTRPQVRDEKMFVPPVAYGVQVMSMAFLTTKDTPVAWRGPMVTGALMQILTQTDWSDLDYLFVDMPPGTGDIQLTLSQKIPVAGSVIVTTPQDIALLDARRGIEMFNKVNIPVLGLVENMSVHICSNCGHHEAIFGEEGGVSLAKEYNVGVLGKLPLSLAIREQSDAGSPVVVSAPEGDIAAIYQSIARKLGATLASPQNEQFAMPTIGMSDD</sequence>
<dbReference type="InterPro" id="IPR044304">
    <property type="entry name" value="NUBPL-like"/>
</dbReference>
<evidence type="ECO:0000256" key="4">
    <source>
        <dbReference type="ARBA" id="ARBA00023004"/>
    </source>
</evidence>
<dbReference type="InterPro" id="IPR019591">
    <property type="entry name" value="Mrp/NBP35_ATP-bd"/>
</dbReference>
<dbReference type="Gene3D" id="3.40.50.300">
    <property type="entry name" value="P-loop containing nucleotide triphosphate hydrolases"/>
    <property type="match status" value="1"/>
</dbReference>
<comment type="similarity">
    <text evidence="6 7">Belongs to the Mrp/NBP35 ATP-binding proteins family.</text>
</comment>
<comment type="function">
    <text evidence="7">Binds and transfers iron-sulfur (Fe-S) clusters to target apoproteins. Can hydrolyze ATP.</text>
</comment>
<evidence type="ECO:0000256" key="3">
    <source>
        <dbReference type="ARBA" id="ARBA00022840"/>
    </source>
</evidence>